<feature type="region of interest" description="Disordered" evidence="1">
    <location>
        <begin position="1"/>
        <end position="93"/>
    </location>
</feature>
<evidence type="ECO:0000256" key="1">
    <source>
        <dbReference type="SAM" id="MobiDB-lite"/>
    </source>
</evidence>
<evidence type="ECO:0000313" key="2">
    <source>
        <dbReference type="EMBL" id="KAK7241755.1"/>
    </source>
</evidence>
<reference evidence="2 3" key="1">
    <citation type="submission" date="2024-03" db="EMBL/GenBank/DDBJ databases">
        <title>Aureococcus anophagefferens CCMP1851 and Kratosvirus quantuckense: Draft genome of a second virus-susceptible host strain in the model system.</title>
        <authorList>
            <person name="Chase E."/>
            <person name="Truchon A.R."/>
            <person name="Schepens W."/>
            <person name="Wilhelm S.W."/>
        </authorList>
    </citation>
    <scope>NUCLEOTIDE SEQUENCE [LARGE SCALE GENOMIC DNA]</scope>
    <source>
        <strain evidence="2 3">CCMP1851</strain>
    </source>
</reference>
<proteinExistence type="predicted"/>
<keyword evidence="3" id="KW-1185">Reference proteome</keyword>
<dbReference type="Proteomes" id="UP001363151">
    <property type="component" value="Unassembled WGS sequence"/>
</dbReference>
<accession>A0ABR1FZQ8</accession>
<organism evidence="2 3">
    <name type="scientific">Aureococcus anophagefferens</name>
    <name type="common">Harmful bloom alga</name>
    <dbReference type="NCBI Taxonomy" id="44056"/>
    <lineage>
        <taxon>Eukaryota</taxon>
        <taxon>Sar</taxon>
        <taxon>Stramenopiles</taxon>
        <taxon>Ochrophyta</taxon>
        <taxon>Pelagophyceae</taxon>
        <taxon>Pelagomonadales</taxon>
        <taxon>Pelagomonadaceae</taxon>
        <taxon>Aureococcus</taxon>
    </lineage>
</organism>
<sequence>MADSSSSDSSPDRAPPLHVMADSSDSDSSPDRAPPLHVMADSSDSDSSDRAPPPRATADSSSDGDGAPDAFLAASSSGSSDGDDAPRGAAAEARMDGVDAYGRVAGEAHTAAAEASRAARLSGLESASSLYALQQGALTATRPWDAKPGEPCAPRALAGCDALGAVLAAGGAGASGPTTAAARQLTPSLPSPRCLPPEDVLSKKDLGRGLMHGDPAANRAALVLVLRVLDRFAASGRRCGKSSAAAPAPERPPVKAILEVAKRLLEGEDFDLEPHRRREKPGRRVDYELDYYYAGRGDAARAALAAAAPTAPPSSRSGPSSTAATAPACPSAAGCVEINHWFGTSRPNFEII</sequence>
<name>A0ABR1FZQ8_AURAN</name>
<comment type="caution">
    <text evidence="2">The sequence shown here is derived from an EMBL/GenBank/DDBJ whole genome shotgun (WGS) entry which is preliminary data.</text>
</comment>
<evidence type="ECO:0000313" key="3">
    <source>
        <dbReference type="Proteomes" id="UP001363151"/>
    </source>
</evidence>
<protein>
    <submittedName>
        <fullName evidence="2">Uncharacterized protein</fullName>
    </submittedName>
</protein>
<feature type="region of interest" description="Disordered" evidence="1">
    <location>
        <begin position="176"/>
        <end position="200"/>
    </location>
</feature>
<dbReference type="EMBL" id="JBBJCI010000153">
    <property type="protein sequence ID" value="KAK7241755.1"/>
    <property type="molecule type" value="Genomic_DNA"/>
</dbReference>
<gene>
    <name evidence="2" type="ORF">SO694_00153055</name>
</gene>
<feature type="compositionally biased region" description="Low complexity" evidence="1">
    <location>
        <begin position="56"/>
        <end position="80"/>
    </location>
</feature>